<dbReference type="InterPro" id="IPR050879">
    <property type="entry name" value="Acyltransferase_3"/>
</dbReference>
<name>A0A919UK21_9MICO</name>
<feature type="transmembrane region" description="Helical" evidence="1">
    <location>
        <begin position="230"/>
        <end position="251"/>
    </location>
</feature>
<dbReference type="AlphaFoldDB" id="A0A919UK21"/>
<keyword evidence="1" id="KW-0812">Transmembrane</keyword>
<feature type="transmembrane region" description="Helical" evidence="1">
    <location>
        <begin position="15"/>
        <end position="33"/>
    </location>
</feature>
<dbReference type="GO" id="GO:0016020">
    <property type="term" value="C:membrane"/>
    <property type="evidence" value="ECO:0007669"/>
    <property type="project" value="TreeGrafter"/>
</dbReference>
<feature type="transmembrane region" description="Helical" evidence="1">
    <location>
        <begin position="178"/>
        <end position="197"/>
    </location>
</feature>
<keyword evidence="1" id="KW-0472">Membrane</keyword>
<comment type="caution">
    <text evidence="4">The sequence shown here is derived from an EMBL/GenBank/DDBJ whole genome shotgun (WGS) entry which is preliminary data.</text>
</comment>
<accession>A0A919UK21</accession>
<protein>
    <submittedName>
        <fullName evidence="4">Acyltransferase</fullName>
    </submittedName>
</protein>
<feature type="transmembrane region" description="Helical" evidence="1">
    <location>
        <begin position="203"/>
        <end position="223"/>
    </location>
</feature>
<proteinExistence type="predicted"/>
<keyword evidence="1" id="KW-1133">Transmembrane helix</keyword>
<evidence type="ECO:0000256" key="1">
    <source>
        <dbReference type="SAM" id="Phobius"/>
    </source>
</evidence>
<dbReference type="Pfam" id="PF01757">
    <property type="entry name" value="Acyl_transf_3"/>
    <property type="match status" value="1"/>
</dbReference>
<evidence type="ECO:0000313" key="5">
    <source>
        <dbReference type="Proteomes" id="UP000652354"/>
    </source>
</evidence>
<feature type="transmembrane region" description="Helical" evidence="1">
    <location>
        <begin position="150"/>
        <end position="166"/>
    </location>
</feature>
<dbReference type="GO" id="GO:0016747">
    <property type="term" value="F:acyltransferase activity, transferring groups other than amino-acyl groups"/>
    <property type="evidence" value="ECO:0007669"/>
    <property type="project" value="InterPro"/>
</dbReference>
<dbReference type="InterPro" id="IPR002656">
    <property type="entry name" value="Acyl_transf_3_dom"/>
</dbReference>
<keyword evidence="4" id="KW-0012">Acyltransferase</keyword>
<keyword evidence="5" id="KW-1185">Reference proteome</keyword>
<dbReference type="GO" id="GO:0009103">
    <property type="term" value="P:lipopolysaccharide biosynthetic process"/>
    <property type="evidence" value="ECO:0007669"/>
    <property type="project" value="TreeGrafter"/>
</dbReference>
<dbReference type="Pfam" id="PF19040">
    <property type="entry name" value="SGNH"/>
    <property type="match status" value="1"/>
</dbReference>
<feature type="transmembrane region" description="Helical" evidence="1">
    <location>
        <begin position="263"/>
        <end position="283"/>
    </location>
</feature>
<dbReference type="InterPro" id="IPR043968">
    <property type="entry name" value="SGNH"/>
</dbReference>
<dbReference type="PANTHER" id="PTHR23028:SF53">
    <property type="entry name" value="ACYL_TRANSF_3 DOMAIN-CONTAINING PROTEIN"/>
    <property type="match status" value="1"/>
</dbReference>
<feature type="domain" description="Acyltransferase 3" evidence="2">
    <location>
        <begin position="12"/>
        <end position="337"/>
    </location>
</feature>
<sequence>MPHAVSSRFRLDIEGMRAVAIGLVLVYHAGVTFLPGGFVGVDVFFVISGFLITGMLVAEAEKRGTISLRRFYARRAKRLLPIASVVLVAAAIVTATVLPVSESRTFGVDIAAAALYVVNWTLAGRSVDYAAQDVGASPVLHFWSLSVEEQFYIAWPLLLILVLVLVRKRRSLVRPTMGVALLVIVIPSFVWSVVLTGRQDPSAFFVTTTRLWELGIGALLAIATPLVRRLPAWSGHVLAATGLAAIGYAAVTFRDTMGWPGSAALVPVLGTAAIIAAGNIVPAGAFQRLLSWRPLVWIGGLSYSLYLWHWVVLVAGRDGFGLEGARWGMALVALSFIPAWVGHHLIENPVRFSERLSVGSTTALVTGAACSLVGIVAGLSVATFAAPATTSEVAGGAEQAHLGAVALGSDPSASVLGTPRDSYPVIWPPLADAGMDIPSYDRAECFTAPTESEAKACDFGDVDSDVHLVAVGDSKLAQWYDALDLVGKANGWRLTMYSKGSCPFSDSGRVRDEQTWQVCSDWNDATLDAILASQPDAVITSQGSKVAVLPENEATATETEEDAITGLTRRWQTLADAGIPVIVLADNPRPPSGYDAITCLTDNAQDATACAFPGDAAVDASGIPAQSAAAAAVPGTVTVDLNDYICPAQQCAPVIGEVIIYRSGAHITNSYAVSLVPVAIERFATAAREVGVAVPASSA</sequence>
<feature type="transmembrane region" description="Helical" evidence="1">
    <location>
        <begin position="39"/>
        <end position="58"/>
    </location>
</feature>
<gene>
    <name evidence="4" type="ORF">Dac01nite_00300</name>
</gene>
<evidence type="ECO:0000259" key="2">
    <source>
        <dbReference type="Pfam" id="PF01757"/>
    </source>
</evidence>
<evidence type="ECO:0000313" key="4">
    <source>
        <dbReference type="EMBL" id="GIG53278.1"/>
    </source>
</evidence>
<organism evidence="4 5">
    <name type="scientific">Demequina activiva</name>
    <dbReference type="NCBI Taxonomy" id="1582364"/>
    <lineage>
        <taxon>Bacteria</taxon>
        <taxon>Bacillati</taxon>
        <taxon>Actinomycetota</taxon>
        <taxon>Actinomycetes</taxon>
        <taxon>Micrococcales</taxon>
        <taxon>Demequinaceae</taxon>
        <taxon>Demequina</taxon>
    </lineage>
</organism>
<evidence type="ECO:0000259" key="3">
    <source>
        <dbReference type="Pfam" id="PF19040"/>
    </source>
</evidence>
<feature type="transmembrane region" description="Helical" evidence="1">
    <location>
        <begin position="295"/>
        <end position="315"/>
    </location>
</feature>
<feature type="transmembrane region" description="Helical" evidence="1">
    <location>
        <begin position="327"/>
        <end position="346"/>
    </location>
</feature>
<dbReference type="EMBL" id="BONR01000001">
    <property type="protein sequence ID" value="GIG53278.1"/>
    <property type="molecule type" value="Genomic_DNA"/>
</dbReference>
<feature type="transmembrane region" description="Helical" evidence="1">
    <location>
        <begin position="79"/>
        <end position="98"/>
    </location>
</feature>
<dbReference type="Proteomes" id="UP000652354">
    <property type="component" value="Unassembled WGS sequence"/>
</dbReference>
<feature type="transmembrane region" description="Helical" evidence="1">
    <location>
        <begin position="358"/>
        <end position="382"/>
    </location>
</feature>
<feature type="domain" description="SGNH" evidence="3">
    <location>
        <begin position="445"/>
        <end position="678"/>
    </location>
</feature>
<reference evidence="4" key="1">
    <citation type="submission" date="2021-01" db="EMBL/GenBank/DDBJ databases">
        <title>Whole genome shotgun sequence of Demequina activiva NBRC 110675.</title>
        <authorList>
            <person name="Komaki H."/>
            <person name="Tamura T."/>
        </authorList>
    </citation>
    <scope>NUCLEOTIDE SEQUENCE</scope>
    <source>
        <strain evidence="4">NBRC 110675</strain>
    </source>
</reference>
<keyword evidence="4" id="KW-0808">Transferase</keyword>
<dbReference type="PANTHER" id="PTHR23028">
    <property type="entry name" value="ACETYLTRANSFERASE"/>
    <property type="match status" value="1"/>
</dbReference>